<dbReference type="AlphaFoldDB" id="A0A1V9ZT33"/>
<sequence length="358" mass="39827">MGSSDGVLCRFVFCGAEDDEPSSVLLGPSATVAALRSAFPFEGKYHFRLQEPFGGGYVWRDLIDDTEALPSGHALVKVLQLASSPQNYSVYSSQVDAPEFEQYQHFFRAAEAPSKTSRGLNSMWKSLKATGKDHITKTGARVWETVEFTAGRYFNSQSGAEKPTAAALQNLTSAGVLCRTIFSSNNREHMDVLRRLWVSVYGDSRAVSWPDLGFPSDDPAPVLQNTPSSLWSLHALTFFADVHRSACLEMLPARPTYAFGMVGLHVGALLADLLDLPTGRFVERDEVYWRLFEDPIGLRELFCVSFHAYDAFHCQAQGSFQSAMEQTKEFLCQVLLRGPKTIEELVHHAHQVRTVVLH</sequence>
<reference evidence="2 3" key="1">
    <citation type="journal article" date="2014" name="Genome Biol. Evol.">
        <title>The secreted proteins of Achlya hypogyna and Thraustotheca clavata identify the ancestral oomycete secretome and reveal gene acquisitions by horizontal gene transfer.</title>
        <authorList>
            <person name="Misner I."/>
            <person name="Blouin N."/>
            <person name="Leonard G."/>
            <person name="Richards T.A."/>
            <person name="Lane C.E."/>
        </authorList>
    </citation>
    <scope>NUCLEOTIDE SEQUENCE [LARGE SCALE GENOMIC DNA]</scope>
    <source>
        <strain evidence="2 3">ATCC 48635</strain>
    </source>
</reference>
<dbReference type="EMBL" id="JNBR01000019">
    <property type="protein sequence ID" value="OQS00960.1"/>
    <property type="molecule type" value="Genomic_DNA"/>
</dbReference>
<protein>
    <recommendedName>
        <fullName evidence="1">ELMO domain-containing protein</fullName>
    </recommendedName>
</protein>
<organism evidence="2 3">
    <name type="scientific">Achlya hypogyna</name>
    <name type="common">Oomycete</name>
    <name type="synonym">Protoachlya hypogyna</name>
    <dbReference type="NCBI Taxonomy" id="1202772"/>
    <lineage>
        <taxon>Eukaryota</taxon>
        <taxon>Sar</taxon>
        <taxon>Stramenopiles</taxon>
        <taxon>Oomycota</taxon>
        <taxon>Saprolegniomycetes</taxon>
        <taxon>Saprolegniales</taxon>
        <taxon>Achlyaceae</taxon>
        <taxon>Achlya</taxon>
    </lineage>
</organism>
<accession>A0A1V9ZT33</accession>
<proteinExistence type="predicted"/>
<dbReference type="OrthoDB" id="67155at2759"/>
<dbReference type="PANTHER" id="PTHR12771">
    <property type="entry name" value="ENGULFMENT AND CELL MOTILITY"/>
    <property type="match status" value="1"/>
</dbReference>
<dbReference type="PANTHER" id="PTHR12771:SF56">
    <property type="entry name" value="CED-12"/>
    <property type="match status" value="1"/>
</dbReference>
<name>A0A1V9ZT33_ACHHY</name>
<evidence type="ECO:0000313" key="3">
    <source>
        <dbReference type="Proteomes" id="UP000243579"/>
    </source>
</evidence>
<dbReference type="InterPro" id="IPR006816">
    <property type="entry name" value="ELMO_dom"/>
</dbReference>
<dbReference type="InterPro" id="IPR050868">
    <property type="entry name" value="ELMO_domain-containing"/>
</dbReference>
<gene>
    <name evidence="2" type="ORF">ACHHYP_02050</name>
</gene>
<keyword evidence="3" id="KW-1185">Reference proteome</keyword>
<evidence type="ECO:0000259" key="1">
    <source>
        <dbReference type="Pfam" id="PF04727"/>
    </source>
</evidence>
<comment type="caution">
    <text evidence="2">The sequence shown here is derived from an EMBL/GenBank/DDBJ whole genome shotgun (WGS) entry which is preliminary data.</text>
</comment>
<feature type="domain" description="ELMO" evidence="1">
    <location>
        <begin position="178"/>
        <end position="315"/>
    </location>
</feature>
<dbReference type="Proteomes" id="UP000243579">
    <property type="component" value="Unassembled WGS sequence"/>
</dbReference>
<evidence type="ECO:0000313" key="2">
    <source>
        <dbReference type="EMBL" id="OQS00960.1"/>
    </source>
</evidence>
<dbReference type="Pfam" id="PF04727">
    <property type="entry name" value="ELMO_CED12"/>
    <property type="match status" value="1"/>
</dbReference>